<name>A0AAW2UFA3_9LAMI</name>
<reference evidence="2" key="2">
    <citation type="journal article" date="2024" name="Plant">
        <title>Genomic evolution and insights into agronomic trait innovations of Sesamum species.</title>
        <authorList>
            <person name="Miao H."/>
            <person name="Wang L."/>
            <person name="Qu L."/>
            <person name="Liu H."/>
            <person name="Sun Y."/>
            <person name="Le M."/>
            <person name="Wang Q."/>
            <person name="Wei S."/>
            <person name="Zheng Y."/>
            <person name="Lin W."/>
            <person name="Duan Y."/>
            <person name="Cao H."/>
            <person name="Xiong S."/>
            <person name="Wang X."/>
            <person name="Wei L."/>
            <person name="Li C."/>
            <person name="Ma Q."/>
            <person name="Ju M."/>
            <person name="Zhao R."/>
            <person name="Li G."/>
            <person name="Mu C."/>
            <person name="Tian Q."/>
            <person name="Mei H."/>
            <person name="Zhang T."/>
            <person name="Gao T."/>
            <person name="Zhang H."/>
        </authorList>
    </citation>
    <scope>NUCLEOTIDE SEQUENCE</scope>
    <source>
        <strain evidence="2">KEN1</strain>
    </source>
</reference>
<reference evidence="2" key="1">
    <citation type="submission" date="2020-06" db="EMBL/GenBank/DDBJ databases">
        <authorList>
            <person name="Li T."/>
            <person name="Hu X."/>
            <person name="Zhang T."/>
            <person name="Song X."/>
            <person name="Zhang H."/>
            <person name="Dai N."/>
            <person name="Sheng W."/>
            <person name="Hou X."/>
            <person name="Wei L."/>
        </authorList>
    </citation>
    <scope>NUCLEOTIDE SEQUENCE</scope>
    <source>
        <strain evidence="2">KEN1</strain>
        <tissue evidence="2">Leaf</tissue>
    </source>
</reference>
<protein>
    <recommendedName>
        <fullName evidence="3">Retrotransposon gag domain-containing protein</fullName>
    </recommendedName>
</protein>
<dbReference type="AlphaFoldDB" id="A0AAW2UFA3"/>
<feature type="compositionally biased region" description="Polar residues" evidence="1">
    <location>
        <begin position="50"/>
        <end position="61"/>
    </location>
</feature>
<evidence type="ECO:0000256" key="1">
    <source>
        <dbReference type="SAM" id="MobiDB-lite"/>
    </source>
</evidence>
<feature type="compositionally biased region" description="Basic and acidic residues" evidence="1">
    <location>
        <begin position="25"/>
        <end position="46"/>
    </location>
</feature>
<dbReference type="PANTHER" id="PTHR33223:SF10">
    <property type="entry name" value="AMINOTRANSFERASE-LIKE PLANT MOBILE DOMAIN-CONTAINING PROTEIN"/>
    <property type="match status" value="1"/>
</dbReference>
<accession>A0AAW2UFA3</accession>
<sequence>MSIEEGHSSQASPPLAPPQRRRGHGEHAERAEKRVEGAASSRRENASRAQNDSQQQGATQNPLPLAVALARKSPFSMQILVEALPQGIRIPSLTEYDGTGDPEDHLEKFLAKADLLDMSDAGYCKIFALLYLEKPWPVIQQEHESLRDYVQRFSEAVLEVPHLNHELLASILQQGLRREALKPKVESNNKRKVREGERKDPRREGLVEGQRHMSPDGFTRYTPLKVPRAEILTVAEQGHSTEDCYHLKNEIEKLIQRGYLKEYIENKPSGHTSAPRREGGEREEAESSRRREKGRENLPTAGVISVVTGGPWR</sequence>
<proteinExistence type="predicted"/>
<feature type="compositionally biased region" description="Basic and acidic residues" evidence="1">
    <location>
        <begin position="275"/>
        <end position="296"/>
    </location>
</feature>
<dbReference type="PANTHER" id="PTHR33223">
    <property type="entry name" value="CCHC-TYPE DOMAIN-CONTAINING PROTEIN"/>
    <property type="match status" value="1"/>
</dbReference>
<feature type="region of interest" description="Disordered" evidence="1">
    <location>
        <begin position="265"/>
        <end position="313"/>
    </location>
</feature>
<feature type="compositionally biased region" description="Basic and acidic residues" evidence="1">
    <location>
        <begin position="183"/>
        <end position="214"/>
    </location>
</feature>
<evidence type="ECO:0008006" key="3">
    <source>
        <dbReference type="Google" id="ProtNLM"/>
    </source>
</evidence>
<dbReference type="EMBL" id="JACGWN010000012">
    <property type="protein sequence ID" value="KAL0416061.1"/>
    <property type="molecule type" value="Genomic_DNA"/>
</dbReference>
<organism evidence="2">
    <name type="scientific">Sesamum latifolium</name>
    <dbReference type="NCBI Taxonomy" id="2727402"/>
    <lineage>
        <taxon>Eukaryota</taxon>
        <taxon>Viridiplantae</taxon>
        <taxon>Streptophyta</taxon>
        <taxon>Embryophyta</taxon>
        <taxon>Tracheophyta</taxon>
        <taxon>Spermatophyta</taxon>
        <taxon>Magnoliopsida</taxon>
        <taxon>eudicotyledons</taxon>
        <taxon>Gunneridae</taxon>
        <taxon>Pentapetalae</taxon>
        <taxon>asterids</taxon>
        <taxon>lamiids</taxon>
        <taxon>Lamiales</taxon>
        <taxon>Pedaliaceae</taxon>
        <taxon>Sesamum</taxon>
    </lineage>
</organism>
<feature type="region of interest" description="Disordered" evidence="1">
    <location>
        <begin position="1"/>
        <end position="61"/>
    </location>
</feature>
<feature type="region of interest" description="Disordered" evidence="1">
    <location>
        <begin position="183"/>
        <end position="220"/>
    </location>
</feature>
<comment type="caution">
    <text evidence="2">The sequence shown here is derived from an EMBL/GenBank/DDBJ whole genome shotgun (WGS) entry which is preliminary data.</text>
</comment>
<evidence type="ECO:0000313" key="2">
    <source>
        <dbReference type="EMBL" id="KAL0416061.1"/>
    </source>
</evidence>
<gene>
    <name evidence="2" type="ORF">Slati_3438000</name>
</gene>